<gene>
    <name evidence="2" type="ORF">SAMN05443292_2717</name>
</gene>
<keyword evidence="1" id="KW-0472">Membrane</keyword>
<protein>
    <submittedName>
        <fullName evidence="2">Uncharacterized protein</fullName>
    </submittedName>
</protein>
<name>A0A1I3IPD2_9FLAO</name>
<dbReference type="RefSeq" id="WP_090081964.1">
    <property type="nucleotide sequence ID" value="NZ_FOQT01000005.1"/>
</dbReference>
<organism evidence="2 3">
    <name type="scientific">Halpernia frigidisoli</name>
    <dbReference type="NCBI Taxonomy" id="1125876"/>
    <lineage>
        <taxon>Bacteria</taxon>
        <taxon>Pseudomonadati</taxon>
        <taxon>Bacteroidota</taxon>
        <taxon>Flavobacteriia</taxon>
        <taxon>Flavobacteriales</taxon>
        <taxon>Weeksellaceae</taxon>
        <taxon>Chryseobacterium group</taxon>
        <taxon>Halpernia</taxon>
    </lineage>
</organism>
<reference evidence="2 3" key="1">
    <citation type="submission" date="2016-10" db="EMBL/GenBank/DDBJ databases">
        <authorList>
            <person name="de Groot N.N."/>
        </authorList>
    </citation>
    <scope>NUCLEOTIDE SEQUENCE [LARGE SCALE GENOMIC DNA]</scope>
    <source>
        <strain evidence="2 3">DSM 26000</strain>
    </source>
</reference>
<keyword evidence="1" id="KW-1133">Transmembrane helix</keyword>
<evidence type="ECO:0000256" key="1">
    <source>
        <dbReference type="SAM" id="Phobius"/>
    </source>
</evidence>
<accession>A0A1I3IPD2</accession>
<evidence type="ECO:0000313" key="3">
    <source>
        <dbReference type="Proteomes" id="UP000198931"/>
    </source>
</evidence>
<dbReference type="EMBL" id="FOQT01000005">
    <property type="protein sequence ID" value="SFI49717.1"/>
    <property type="molecule type" value="Genomic_DNA"/>
</dbReference>
<dbReference type="STRING" id="1125876.SAMN05443292_2717"/>
<dbReference type="OrthoDB" id="666176at2"/>
<dbReference type="AlphaFoldDB" id="A0A1I3IPD2"/>
<proteinExistence type="predicted"/>
<feature type="transmembrane region" description="Helical" evidence="1">
    <location>
        <begin position="15"/>
        <end position="35"/>
    </location>
</feature>
<dbReference type="Pfam" id="PF17561">
    <property type="entry name" value="TssO"/>
    <property type="match status" value="1"/>
</dbReference>
<keyword evidence="1" id="KW-0812">Transmembrane</keyword>
<dbReference type="InterPro" id="IPR039449">
    <property type="entry name" value="TssO"/>
</dbReference>
<evidence type="ECO:0000313" key="2">
    <source>
        <dbReference type="EMBL" id="SFI49717.1"/>
    </source>
</evidence>
<dbReference type="Proteomes" id="UP000198931">
    <property type="component" value="Unassembled WGS sequence"/>
</dbReference>
<keyword evidence="3" id="KW-1185">Reference proteome</keyword>
<sequence>MQVNITLSNKEKRHYFLYLLGMMLITILILSVITLRKFSSPFSDADLHSVLVLQEKSKFDEAQKSMQKTIDSTFVKLDKLDPEKYDPIKENDIDIGISDIGNAFKITSVTDPRQKGYAKIANFYKMYQLDKQDMHNTAENVVLFKQQYDNCLINVKEKSQQMYQRENAMIMHNGR</sequence>